<dbReference type="PANTHER" id="PTHR42718:SF35">
    <property type="entry name" value="BLL0718 PROTEIN"/>
    <property type="match status" value="1"/>
</dbReference>
<dbReference type="CDD" id="cd17504">
    <property type="entry name" value="MFS_MMR_MDR_like"/>
    <property type="match status" value="1"/>
</dbReference>
<dbReference type="Gene3D" id="1.20.1720.10">
    <property type="entry name" value="Multidrug resistance protein D"/>
    <property type="match status" value="1"/>
</dbReference>
<dbReference type="Pfam" id="PF07690">
    <property type="entry name" value="MFS_1"/>
    <property type="match status" value="1"/>
</dbReference>
<feature type="transmembrane region" description="Helical" evidence="5">
    <location>
        <begin position="448"/>
        <end position="469"/>
    </location>
</feature>
<dbReference type="SUPFAM" id="SSF103473">
    <property type="entry name" value="MFS general substrate transporter"/>
    <property type="match status" value="1"/>
</dbReference>
<evidence type="ECO:0000259" key="6">
    <source>
        <dbReference type="PROSITE" id="PS50850"/>
    </source>
</evidence>
<feature type="domain" description="Major facilitator superfamily (MFS) profile" evidence="6">
    <location>
        <begin position="21"/>
        <end position="471"/>
    </location>
</feature>
<organism evidence="7 8">
    <name type="scientific">Mycolicibacterium hodleri</name>
    <dbReference type="NCBI Taxonomy" id="49897"/>
    <lineage>
        <taxon>Bacteria</taxon>
        <taxon>Bacillati</taxon>
        <taxon>Actinomycetota</taxon>
        <taxon>Actinomycetes</taxon>
        <taxon>Mycobacteriales</taxon>
        <taxon>Mycobacteriaceae</taxon>
        <taxon>Mycolicibacterium</taxon>
    </lineage>
</organism>
<feature type="transmembrane region" description="Helical" evidence="5">
    <location>
        <begin position="174"/>
        <end position="193"/>
    </location>
</feature>
<feature type="transmembrane region" description="Helical" evidence="5">
    <location>
        <begin position="20"/>
        <end position="44"/>
    </location>
</feature>
<feature type="transmembrane region" description="Helical" evidence="5">
    <location>
        <begin position="344"/>
        <end position="366"/>
    </location>
</feature>
<keyword evidence="3 5" id="KW-1133">Transmembrane helix</keyword>
<name>A0A502E6A4_9MYCO</name>
<dbReference type="Proteomes" id="UP000320095">
    <property type="component" value="Unassembled WGS sequence"/>
</dbReference>
<sequence length="559" mass="57295">MGGSVLGRASRSSGSSHPGILVAVLSAAGISVSLMQTLIIPLIPELPKLLNTSPSNASWAITATLLAAAVATPVFGRLGDMYGAKPMLVACAILLICGSLIAAMTSSLLPLIVGRGLQGFGIPIIPLGISVLRACVPAERVGPAMGLMSASLGVGGALGLPLSAVIAQHYDWHMLFWFATVLGVAALLMFVVLIPHVPSRTDDRLDPLGAALLAGGLVTLLLGISKGQSWGWTSGLTLAMFGSSLLIFTLFGWWELRVSSPTVDLRTTVKRPVLATNMASVAVAFGMFGLSLVAPQILEMPRETGFGLGQSMLATGLWMAPGGLAMMVTSPIAARIAGARGPRFTLVTGAVIISASYATGLVLLAASWQIMVLNIAVSVGVGFAYASMPALINAAVPISETAAANGINALARSLGTSISSAVIGAVLAGMTVSFAGSELPSMAGFRTAMVVAAGVAALAAILALLIPVVSTVAPVREAPTPPLDRNRYAMCSRIDAAGALSLGDIARELKIDVPTAGRHVTELLREGLALGSTEDDSLSFRLTPRGRDRLYEHRAAVGV</sequence>
<evidence type="ECO:0000256" key="3">
    <source>
        <dbReference type="ARBA" id="ARBA00022989"/>
    </source>
</evidence>
<dbReference type="Gene3D" id="1.10.10.10">
    <property type="entry name" value="Winged helix-like DNA-binding domain superfamily/Winged helix DNA-binding domain"/>
    <property type="match status" value="1"/>
</dbReference>
<dbReference type="InterPro" id="IPR036259">
    <property type="entry name" value="MFS_trans_sf"/>
</dbReference>
<dbReference type="Gene3D" id="1.20.1250.20">
    <property type="entry name" value="MFS general substrate transporter like domains"/>
    <property type="match status" value="1"/>
</dbReference>
<evidence type="ECO:0000256" key="5">
    <source>
        <dbReference type="SAM" id="Phobius"/>
    </source>
</evidence>
<proteinExistence type="predicted"/>
<keyword evidence="8" id="KW-1185">Reference proteome</keyword>
<dbReference type="OrthoDB" id="4484751at2"/>
<evidence type="ECO:0000313" key="7">
    <source>
        <dbReference type="EMBL" id="TPG33183.1"/>
    </source>
</evidence>
<dbReference type="AlphaFoldDB" id="A0A502E6A4"/>
<gene>
    <name evidence="7" type="ORF">EAH80_17555</name>
</gene>
<keyword evidence="4 5" id="KW-0472">Membrane</keyword>
<evidence type="ECO:0000256" key="2">
    <source>
        <dbReference type="ARBA" id="ARBA00022692"/>
    </source>
</evidence>
<feature type="transmembrane region" description="Helical" evidence="5">
    <location>
        <begin position="274"/>
        <end position="298"/>
    </location>
</feature>
<dbReference type="PANTHER" id="PTHR42718">
    <property type="entry name" value="MAJOR FACILITATOR SUPERFAMILY MULTIDRUG TRANSPORTER MFSC"/>
    <property type="match status" value="1"/>
</dbReference>
<feature type="transmembrane region" description="Helical" evidence="5">
    <location>
        <begin position="205"/>
        <end position="224"/>
    </location>
</feature>
<dbReference type="RefSeq" id="WP_140693437.1">
    <property type="nucleotide sequence ID" value="NZ_RCZG01000006.1"/>
</dbReference>
<dbReference type="PROSITE" id="PS50850">
    <property type="entry name" value="MFS"/>
    <property type="match status" value="1"/>
</dbReference>
<feature type="transmembrane region" description="Helical" evidence="5">
    <location>
        <begin position="56"/>
        <end position="75"/>
    </location>
</feature>
<evidence type="ECO:0000313" key="8">
    <source>
        <dbReference type="Proteomes" id="UP000320095"/>
    </source>
</evidence>
<feature type="transmembrane region" description="Helical" evidence="5">
    <location>
        <begin position="318"/>
        <end position="337"/>
    </location>
</feature>
<evidence type="ECO:0000256" key="1">
    <source>
        <dbReference type="ARBA" id="ARBA00004651"/>
    </source>
</evidence>
<dbReference type="InterPro" id="IPR036388">
    <property type="entry name" value="WH-like_DNA-bd_sf"/>
</dbReference>
<dbReference type="GO" id="GO:0005886">
    <property type="term" value="C:plasma membrane"/>
    <property type="evidence" value="ECO:0007669"/>
    <property type="project" value="UniProtKB-SubCell"/>
</dbReference>
<dbReference type="InterPro" id="IPR020846">
    <property type="entry name" value="MFS_dom"/>
</dbReference>
<accession>A0A502E6A4</accession>
<feature type="transmembrane region" description="Helical" evidence="5">
    <location>
        <begin position="230"/>
        <end position="254"/>
    </location>
</feature>
<feature type="transmembrane region" description="Helical" evidence="5">
    <location>
        <begin position="87"/>
        <end position="113"/>
    </location>
</feature>
<comment type="caution">
    <text evidence="7">The sequence shown here is derived from an EMBL/GenBank/DDBJ whole genome shotgun (WGS) entry which is preliminary data.</text>
</comment>
<feature type="transmembrane region" description="Helical" evidence="5">
    <location>
        <begin position="119"/>
        <end position="136"/>
    </location>
</feature>
<dbReference type="InterPro" id="IPR011701">
    <property type="entry name" value="MFS"/>
</dbReference>
<dbReference type="GO" id="GO:0022857">
    <property type="term" value="F:transmembrane transporter activity"/>
    <property type="evidence" value="ECO:0007669"/>
    <property type="project" value="InterPro"/>
</dbReference>
<evidence type="ECO:0000256" key="4">
    <source>
        <dbReference type="ARBA" id="ARBA00023136"/>
    </source>
</evidence>
<dbReference type="InterPro" id="IPR036390">
    <property type="entry name" value="WH_DNA-bd_sf"/>
</dbReference>
<feature type="transmembrane region" description="Helical" evidence="5">
    <location>
        <begin position="417"/>
        <end position="436"/>
    </location>
</feature>
<comment type="subcellular location">
    <subcellularLocation>
        <location evidence="1">Cell membrane</location>
        <topology evidence="1">Multi-pass membrane protein</topology>
    </subcellularLocation>
</comment>
<reference evidence="7 8" key="1">
    <citation type="journal article" date="2019" name="Environ. Microbiol.">
        <title>Species interactions and distinct microbial communities in high Arctic permafrost affected cryosols are associated with the CH4 and CO2 gas fluxes.</title>
        <authorList>
            <person name="Altshuler I."/>
            <person name="Hamel J."/>
            <person name="Turney S."/>
            <person name="Magnuson E."/>
            <person name="Levesque R."/>
            <person name="Greer C."/>
            <person name="Whyte L.G."/>
        </authorList>
    </citation>
    <scope>NUCLEOTIDE SEQUENCE [LARGE SCALE GENOMIC DNA]</scope>
    <source>
        <strain evidence="7 8">S5.20</strain>
    </source>
</reference>
<protein>
    <submittedName>
        <fullName evidence="7">MFS transporter</fullName>
    </submittedName>
</protein>
<dbReference type="SUPFAM" id="SSF46785">
    <property type="entry name" value="Winged helix' DNA-binding domain"/>
    <property type="match status" value="1"/>
</dbReference>
<feature type="transmembrane region" description="Helical" evidence="5">
    <location>
        <begin position="372"/>
        <end position="396"/>
    </location>
</feature>
<keyword evidence="2 5" id="KW-0812">Transmembrane</keyword>
<dbReference type="EMBL" id="RCZG01000006">
    <property type="protein sequence ID" value="TPG33183.1"/>
    <property type="molecule type" value="Genomic_DNA"/>
</dbReference>
<feature type="transmembrane region" description="Helical" evidence="5">
    <location>
        <begin position="148"/>
        <end position="168"/>
    </location>
</feature>